<evidence type="ECO:0000256" key="1">
    <source>
        <dbReference type="SAM" id="SignalP"/>
    </source>
</evidence>
<reference evidence="2 3" key="1">
    <citation type="submission" date="2024-04" db="EMBL/GenBank/DDBJ databases">
        <authorList>
            <person name="Waldvogel A.-M."/>
            <person name="Schoenle A."/>
        </authorList>
    </citation>
    <scope>NUCLEOTIDE SEQUENCE [LARGE SCALE GENOMIC DNA]</scope>
</reference>
<dbReference type="PANTHER" id="PTHR15827:SF2">
    <property type="entry name" value="CYCLIN-DEPENDENT KINASE 2-INTERACTING PROTEIN"/>
    <property type="match status" value="1"/>
</dbReference>
<dbReference type="InterPro" id="IPR023250">
    <property type="entry name" value="Cyclin-dep_Kinase_2_interact"/>
</dbReference>
<dbReference type="EMBL" id="OZ035834">
    <property type="protein sequence ID" value="CAL1575439.1"/>
    <property type="molecule type" value="Genomic_DNA"/>
</dbReference>
<gene>
    <name evidence="2" type="ORF">KC01_LOCUS7019</name>
</gene>
<keyword evidence="3" id="KW-1185">Reference proteome</keyword>
<dbReference type="PANTHER" id="PTHR15827">
    <property type="entry name" value="CYCLIN-DEPENDENT KINASE 2-INTERACTING PROTEIN"/>
    <property type="match status" value="1"/>
</dbReference>
<dbReference type="PRINTS" id="PR02040">
    <property type="entry name" value="CDK2IP"/>
</dbReference>
<proteinExistence type="predicted"/>
<sequence length="230" mass="26044">MTNLTFMSFFICLSGRCSVVYVKQDPDPVFGPGSNKKSMALTGSGRKIKDNAADFHNIILRWDRLNNEGLNICTKISNMRTRSRLDPDRAVVGDSVMFQSSPAGAGELQDECCKLQEIVKKMSGLVLKLDRLLDSHSGLADLDRFRTQGQTPPLFHTWTTADFECWARSVRSWFRSELELKTLILQDLAHCDSPDLVLVYLSLWVHEPHLPVRTRLELEGLLLETGHRDP</sequence>
<keyword evidence="1" id="KW-0732">Signal</keyword>
<feature type="chain" id="PRO_5043797031" evidence="1">
    <location>
        <begin position="20"/>
        <end position="230"/>
    </location>
</feature>
<accession>A0AAV2JJI7</accession>
<dbReference type="AlphaFoldDB" id="A0AAV2JJI7"/>
<feature type="signal peptide" evidence="1">
    <location>
        <begin position="1"/>
        <end position="19"/>
    </location>
</feature>
<dbReference type="Proteomes" id="UP001497482">
    <property type="component" value="Chromosome 12"/>
</dbReference>
<name>A0AAV2JJI7_KNICA</name>
<protein>
    <submittedName>
        <fullName evidence="2">Uncharacterized protein</fullName>
    </submittedName>
</protein>
<evidence type="ECO:0000313" key="3">
    <source>
        <dbReference type="Proteomes" id="UP001497482"/>
    </source>
</evidence>
<evidence type="ECO:0000313" key="2">
    <source>
        <dbReference type="EMBL" id="CAL1575439.1"/>
    </source>
</evidence>
<organism evidence="2 3">
    <name type="scientific">Knipowitschia caucasica</name>
    <name type="common">Caucasian dwarf goby</name>
    <name type="synonym">Pomatoschistus caucasicus</name>
    <dbReference type="NCBI Taxonomy" id="637954"/>
    <lineage>
        <taxon>Eukaryota</taxon>
        <taxon>Metazoa</taxon>
        <taxon>Chordata</taxon>
        <taxon>Craniata</taxon>
        <taxon>Vertebrata</taxon>
        <taxon>Euteleostomi</taxon>
        <taxon>Actinopterygii</taxon>
        <taxon>Neopterygii</taxon>
        <taxon>Teleostei</taxon>
        <taxon>Neoteleostei</taxon>
        <taxon>Acanthomorphata</taxon>
        <taxon>Gobiaria</taxon>
        <taxon>Gobiiformes</taxon>
        <taxon>Gobioidei</taxon>
        <taxon>Gobiidae</taxon>
        <taxon>Gobiinae</taxon>
        <taxon>Knipowitschia</taxon>
    </lineage>
</organism>